<gene>
    <name evidence="8" type="ORF">OBBRIDRAFT_795538</name>
</gene>
<dbReference type="OrthoDB" id="9989144at2759"/>
<dbReference type="Gene3D" id="3.40.50.720">
    <property type="entry name" value="NAD(P)-binding Rossmann-like Domain"/>
    <property type="match status" value="1"/>
</dbReference>
<dbReference type="PANTHER" id="PTHR43647:SF1">
    <property type="entry name" value="3-KETO-STEROID REDUCTASE ERG27"/>
    <property type="match status" value="1"/>
</dbReference>
<organism evidence="8 9">
    <name type="scientific">Obba rivulosa</name>
    <dbReference type="NCBI Taxonomy" id="1052685"/>
    <lineage>
        <taxon>Eukaryota</taxon>
        <taxon>Fungi</taxon>
        <taxon>Dikarya</taxon>
        <taxon>Basidiomycota</taxon>
        <taxon>Agaricomycotina</taxon>
        <taxon>Agaricomycetes</taxon>
        <taxon>Polyporales</taxon>
        <taxon>Gelatoporiaceae</taxon>
        <taxon>Obba</taxon>
    </lineage>
</organism>
<evidence type="ECO:0008006" key="10">
    <source>
        <dbReference type="Google" id="ProtNLM"/>
    </source>
</evidence>
<keyword evidence="2" id="KW-0521">NADP</keyword>
<dbReference type="GO" id="GO:0005789">
    <property type="term" value="C:endoplasmic reticulum membrane"/>
    <property type="evidence" value="ECO:0007669"/>
    <property type="project" value="TreeGrafter"/>
</dbReference>
<evidence type="ECO:0000256" key="7">
    <source>
        <dbReference type="SAM" id="MobiDB-lite"/>
    </source>
</evidence>
<dbReference type="GO" id="GO:0005811">
    <property type="term" value="C:lipid droplet"/>
    <property type="evidence" value="ECO:0007669"/>
    <property type="project" value="TreeGrafter"/>
</dbReference>
<dbReference type="PANTHER" id="PTHR43647">
    <property type="entry name" value="DEHYDROGENASE"/>
    <property type="match status" value="1"/>
</dbReference>
<keyword evidence="9" id="KW-1185">Reference proteome</keyword>
<evidence type="ECO:0000256" key="4">
    <source>
        <dbReference type="ARBA" id="ARBA00023002"/>
    </source>
</evidence>
<dbReference type="InterPro" id="IPR051593">
    <property type="entry name" value="Ergosterol_Biosynth_ERG27"/>
</dbReference>
<dbReference type="SUPFAM" id="SSF51735">
    <property type="entry name" value="NAD(P)-binding Rossmann-fold domains"/>
    <property type="match status" value="1"/>
</dbReference>
<dbReference type="GO" id="GO:0006694">
    <property type="term" value="P:steroid biosynthetic process"/>
    <property type="evidence" value="ECO:0007669"/>
    <property type="project" value="UniProtKB-KW"/>
</dbReference>
<evidence type="ECO:0000256" key="1">
    <source>
        <dbReference type="ARBA" id="ARBA00022516"/>
    </source>
</evidence>
<feature type="region of interest" description="Disordered" evidence="7">
    <location>
        <begin position="32"/>
        <end position="56"/>
    </location>
</feature>
<sequence>MQRRPIIVVTGANGGVGFGICHRLLVQLAQRNPPDASPRLSSPDAHITHSDSPNLKYEPAASTGATVIMACRDRKRAERARGQLLALLDAHIAKLDARSADGVHARAFRENVEVEVMYLDLSLIRSVLEFGTELAQRYPYISHLICNAGVAAFSHLGWARFFKQLATAPISSVEHPCYNIQTRGVRSKDGLGWTWQCNVFGHYVLFRTVQPLLAAYSRTGSEPSPGPARVIWMSSIHASPVYEKDDWQLTDTDLAYESSKYQNDIIALELSSRALAHQKYTRNANGNGNAVVDGNDRAHQGAASEEEAEGEVLHYLVEPGITPTNFAALLLDQIPFGRFFMVLLFYIVRLLGSPHVLFSAYHAALAAVQAALSAPPLPNTLAAQDHHAMPKYGSQTDRWGYERLGVAETRESAKREGEGRALLQRCEDLYRTFLAEYQAGAEGEGSR</sequence>
<keyword evidence="5" id="KW-0443">Lipid metabolism</keyword>
<comment type="similarity">
    <text evidence="6">Belongs to the short-chain dehydrogenases/reductases (SDR) family. ERG27 subfamily.</text>
</comment>
<dbReference type="AlphaFoldDB" id="A0A8E2APS9"/>
<keyword evidence="3" id="KW-0752">Steroid biosynthesis</keyword>
<evidence type="ECO:0000256" key="3">
    <source>
        <dbReference type="ARBA" id="ARBA00022955"/>
    </source>
</evidence>
<protein>
    <recommendedName>
        <fullName evidence="10">3-keto sterol reductase</fullName>
    </recommendedName>
</protein>
<dbReference type="GO" id="GO:0005741">
    <property type="term" value="C:mitochondrial outer membrane"/>
    <property type="evidence" value="ECO:0007669"/>
    <property type="project" value="TreeGrafter"/>
</dbReference>
<dbReference type="Proteomes" id="UP000250043">
    <property type="component" value="Unassembled WGS sequence"/>
</dbReference>
<proteinExistence type="inferred from homology"/>
<keyword evidence="4" id="KW-0560">Oxidoreductase</keyword>
<evidence type="ECO:0000313" key="9">
    <source>
        <dbReference type="Proteomes" id="UP000250043"/>
    </source>
</evidence>
<dbReference type="GO" id="GO:0000253">
    <property type="term" value="F:3-beta-hydroxysteroid 3-dehydrogenase (NADP+) activity"/>
    <property type="evidence" value="ECO:0007669"/>
    <property type="project" value="TreeGrafter"/>
</dbReference>
<evidence type="ECO:0000256" key="6">
    <source>
        <dbReference type="ARBA" id="ARBA00023593"/>
    </source>
</evidence>
<name>A0A8E2APS9_9APHY</name>
<dbReference type="InterPro" id="IPR036291">
    <property type="entry name" value="NAD(P)-bd_dom_sf"/>
</dbReference>
<evidence type="ECO:0000256" key="2">
    <source>
        <dbReference type="ARBA" id="ARBA00022857"/>
    </source>
</evidence>
<keyword evidence="1" id="KW-0444">Lipid biosynthesis</keyword>
<accession>A0A8E2APS9</accession>
<evidence type="ECO:0000313" key="8">
    <source>
        <dbReference type="EMBL" id="OCH88133.1"/>
    </source>
</evidence>
<reference evidence="8 9" key="1">
    <citation type="submission" date="2016-07" db="EMBL/GenBank/DDBJ databases">
        <title>Draft genome of the white-rot fungus Obba rivulosa 3A-2.</title>
        <authorList>
            <consortium name="DOE Joint Genome Institute"/>
            <person name="Miettinen O."/>
            <person name="Riley R."/>
            <person name="Acob R."/>
            <person name="Barry K."/>
            <person name="Cullen D."/>
            <person name="De Vries R."/>
            <person name="Hainaut M."/>
            <person name="Hatakka A."/>
            <person name="Henrissat B."/>
            <person name="Hilden K."/>
            <person name="Kuo R."/>
            <person name="Labutti K."/>
            <person name="Lipzen A."/>
            <person name="Makela M.R."/>
            <person name="Sandor L."/>
            <person name="Spatafora J.W."/>
            <person name="Grigoriev I.V."/>
            <person name="Hibbett D.S."/>
        </authorList>
    </citation>
    <scope>NUCLEOTIDE SEQUENCE [LARGE SCALE GENOMIC DNA]</scope>
    <source>
        <strain evidence="8 9">3A-2</strain>
    </source>
</reference>
<evidence type="ECO:0000256" key="5">
    <source>
        <dbReference type="ARBA" id="ARBA00023098"/>
    </source>
</evidence>
<dbReference type="EMBL" id="KV722461">
    <property type="protein sequence ID" value="OCH88133.1"/>
    <property type="molecule type" value="Genomic_DNA"/>
</dbReference>